<dbReference type="Proteomes" id="UP001165740">
    <property type="component" value="Chromosome 5"/>
</dbReference>
<proteinExistence type="predicted"/>
<evidence type="ECO:0000313" key="1">
    <source>
        <dbReference type="Proteomes" id="UP001165740"/>
    </source>
</evidence>
<gene>
    <name evidence="2" type="primary">LOC129926452</name>
</gene>
<dbReference type="OrthoDB" id="6154480at2759"/>
<reference evidence="2" key="1">
    <citation type="submission" date="2025-08" db="UniProtKB">
        <authorList>
            <consortium name="RefSeq"/>
        </authorList>
    </citation>
    <scope>IDENTIFICATION</scope>
</reference>
<dbReference type="RefSeq" id="XP_055886554.1">
    <property type="nucleotide sequence ID" value="XM_056030579.1"/>
</dbReference>
<name>A0A9W3AH89_BIOGL</name>
<keyword evidence="1" id="KW-1185">Reference proteome</keyword>
<evidence type="ECO:0000313" key="2">
    <source>
        <dbReference type="RefSeq" id="XP_055886554.1"/>
    </source>
</evidence>
<dbReference type="PANTHER" id="PTHR47027:SF26">
    <property type="entry name" value="REVERSE TRANSCRIPTASE DOMAIN-CONTAINING PROTEIN"/>
    <property type="match status" value="1"/>
</dbReference>
<organism evidence="1 2">
    <name type="scientific">Biomphalaria glabrata</name>
    <name type="common">Bloodfluke planorb</name>
    <name type="synonym">Freshwater snail</name>
    <dbReference type="NCBI Taxonomy" id="6526"/>
    <lineage>
        <taxon>Eukaryota</taxon>
        <taxon>Metazoa</taxon>
        <taxon>Spiralia</taxon>
        <taxon>Lophotrochozoa</taxon>
        <taxon>Mollusca</taxon>
        <taxon>Gastropoda</taxon>
        <taxon>Heterobranchia</taxon>
        <taxon>Euthyneura</taxon>
        <taxon>Panpulmonata</taxon>
        <taxon>Hygrophila</taxon>
        <taxon>Lymnaeoidea</taxon>
        <taxon>Planorbidae</taxon>
        <taxon>Biomphalaria</taxon>
    </lineage>
</organism>
<protein>
    <submittedName>
        <fullName evidence="2">Uncharacterized protein LOC129926452</fullName>
    </submittedName>
</protein>
<dbReference type="GeneID" id="129926452"/>
<dbReference type="AlphaFoldDB" id="A0A9W3AH89"/>
<dbReference type="PANTHER" id="PTHR47027">
    <property type="entry name" value="REVERSE TRANSCRIPTASE DOMAIN-CONTAINING PROTEIN"/>
    <property type="match status" value="1"/>
</dbReference>
<dbReference type="OMA" id="IMASWEW"/>
<sequence length="167" mass="19114">MSEKNTKCQMARQNTRVCLQSIHTILMQSQLRWAGHVYRMEDHRIPKRLLYGQLSEGKRSQGGQRKRFRDTLNASLKAFSIDPGTWETEAHDRASWRRAVKTGAQVAGEKRTMLAEEKRQKRKARPTTLAPAGITCPVYGRTFRAHIGLTSHMRRHKTPVQSPQPPG</sequence>
<accession>A0A9W3AH89</accession>